<gene>
    <name evidence="1" type="ORF">NDI37_17035</name>
</gene>
<organism evidence="1 2">
    <name type="scientific">Funiculus sociatus GB2-A5</name>
    <dbReference type="NCBI Taxonomy" id="2933946"/>
    <lineage>
        <taxon>Bacteria</taxon>
        <taxon>Bacillati</taxon>
        <taxon>Cyanobacteriota</taxon>
        <taxon>Cyanophyceae</taxon>
        <taxon>Coleofasciculales</taxon>
        <taxon>Coleofasciculaceae</taxon>
        <taxon>Funiculus</taxon>
    </lineage>
</organism>
<evidence type="ECO:0000313" key="1">
    <source>
        <dbReference type="EMBL" id="MEP0866169.1"/>
    </source>
</evidence>
<proteinExistence type="predicted"/>
<reference evidence="1 2" key="1">
    <citation type="submission" date="2022-04" db="EMBL/GenBank/DDBJ databases">
        <title>Positive selection, recombination, and allopatry shape intraspecific diversity of widespread and dominant cyanobacteria.</title>
        <authorList>
            <person name="Wei J."/>
            <person name="Shu W."/>
            <person name="Hu C."/>
        </authorList>
    </citation>
    <scope>NUCLEOTIDE SEQUENCE [LARGE SCALE GENOMIC DNA]</scope>
    <source>
        <strain evidence="1 2">GB2-A5</strain>
    </source>
</reference>
<accession>A0ABV0JSS4</accession>
<dbReference type="Proteomes" id="UP001442494">
    <property type="component" value="Unassembled WGS sequence"/>
</dbReference>
<name>A0ABV0JSS4_9CYAN</name>
<dbReference type="RefSeq" id="WP_190425804.1">
    <property type="nucleotide sequence ID" value="NZ_JAMPKK010000038.1"/>
</dbReference>
<sequence length="75" mass="8659">MIASIFPSLRSRSLLSFPESDRFYLYQRAITFIFSKARSHSSFPKCDRIHIWESAIASTNIAIANYQMDSTQSIH</sequence>
<keyword evidence="2" id="KW-1185">Reference proteome</keyword>
<protein>
    <submittedName>
        <fullName evidence="1">Uncharacterized protein</fullName>
    </submittedName>
</protein>
<evidence type="ECO:0000313" key="2">
    <source>
        <dbReference type="Proteomes" id="UP001442494"/>
    </source>
</evidence>
<comment type="caution">
    <text evidence="1">The sequence shown here is derived from an EMBL/GenBank/DDBJ whole genome shotgun (WGS) entry which is preliminary data.</text>
</comment>
<dbReference type="EMBL" id="JAMPKK010000038">
    <property type="protein sequence ID" value="MEP0866169.1"/>
    <property type="molecule type" value="Genomic_DNA"/>
</dbReference>